<dbReference type="InterPro" id="IPR043429">
    <property type="entry name" value="ArtM/GltK/GlnP/TcyL/YhdX-like"/>
</dbReference>
<sequence>MDYSFDWGTLVRGWPFILDGMATTALLVSVGMTLGIALGVVLALARLFGPRWVSLAAAFYVNLFRAIPLILTIFWFFFLVPFVLRAVTGNPYAGVGPIYAALSAFVLAEAAYYCEIVRAGINSVRKGQMQAAIALGLTRWQALRHVVLPQAFHNMTPSLINQTIALLKDTSLVYVISLNDFLGAATKVAHRDGTLVEMYLFVAVTYLALCSFGVWLVNILKKKQVAS</sequence>
<protein>
    <recommendedName>
        <fullName evidence="11">Glutamate/aspartate import permease protein GltK</fullName>
    </recommendedName>
</protein>
<dbReference type="OrthoDB" id="9771188at2"/>
<dbReference type="CDD" id="cd06261">
    <property type="entry name" value="TM_PBP2"/>
    <property type="match status" value="1"/>
</dbReference>
<evidence type="ECO:0000256" key="8">
    <source>
        <dbReference type="ARBA" id="ARBA00023136"/>
    </source>
</evidence>
<keyword evidence="6" id="KW-0029">Amino-acid transport</keyword>
<evidence type="ECO:0000256" key="9">
    <source>
        <dbReference type="ARBA" id="ARBA00060298"/>
    </source>
</evidence>
<feature type="domain" description="ABC transmembrane type-1" evidence="13">
    <location>
        <begin position="21"/>
        <end position="213"/>
    </location>
</feature>
<keyword evidence="4" id="KW-1003">Cell membrane</keyword>
<evidence type="ECO:0000256" key="12">
    <source>
        <dbReference type="RuleBase" id="RU363032"/>
    </source>
</evidence>
<evidence type="ECO:0000313" key="15">
    <source>
        <dbReference type="Proteomes" id="UP000580517"/>
    </source>
</evidence>
<dbReference type="Gene3D" id="1.10.3720.10">
    <property type="entry name" value="MetI-like"/>
    <property type="match status" value="1"/>
</dbReference>
<evidence type="ECO:0000256" key="6">
    <source>
        <dbReference type="ARBA" id="ARBA00022970"/>
    </source>
</evidence>
<dbReference type="InterPro" id="IPR035906">
    <property type="entry name" value="MetI-like_sf"/>
</dbReference>
<keyword evidence="7 12" id="KW-1133">Transmembrane helix</keyword>
<dbReference type="EMBL" id="JACCEW010000001">
    <property type="protein sequence ID" value="NYT36350.1"/>
    <property type="molecule type" value="Genomic_DNA"/>
</dbReference>
<evidence type="ECO:0000256" key="1">
    <source>
        <dbReference type="ARBA" id="ARBA00004429"/>
    </source>
</evidence>
<feature type="transmembrane region" description="Helical" evidence="12">
    <location>
        <begin position="98"/>
        <end position="121"/>
    </location>
</feature>
<dbReference type="GO" id="GO:0022857">
    <property type="term" value="F:transmembrane transporter activity"/>
    <property type="evidence" value="ECO:0007669"/>
    <property type="project" value="InterPro"/>
</dbReference>
<dbReference type="FunFam" id="1.10.3720.10:FF:000006">
    <property type="entry name" value="Glutamate/aspartate ABC transporter, permease protein GltK"/>
    <property type="match status" value="1"/>
</dbReference>
<dbReference type="InterPro" id="IPR010065">
    <property type="entry name" value="AA_ABC_transptr_permease_3TM"/>
</dbReference>
<evidence type="ECO:0000256" key="2">
    <source>
        <dbReference type="ARBA" id="ARBA00010072"/>
    </source>
</evidence>
<dbReference type="AlphaFoldDB" id="A0A853FBT6"/>
<keyword evidence="8 12" id="KW-0472">Membrane</keyword>
<dbReference type="InterPro" id="IPR000515">
    <property type="entry name" value="MetI-like"/>
</dbReference>
<comment type="subcellular location">
    <subcellularLocation>
        <location evidence="1">Cell inner membrane</location>
        <topology evidence="1">Multi-pass membrane protein</topology>
    </subcellularLocation>
    <subcellularLocation>
        <location evidence="12">Cell membrane</location>
        <topology evidence="12">Multi-pass membrane protein</topology>
    </subcellularLocation>
</comment>
<feature type="transmembrane region" description="Helical" evidence="12">
    <location>
        <begin position="20"/>
        <end position="45"/>
    </location>
</feature>
<dbReference type="PROSITE" id="PS50928">
    <property type="entry name" value="ABC_TM1"/>
    <property type="match status" value="1"/>
</dbReference>
<comment type="subunit">
    <text evidence="10">The complex is composed of two ATP-binding proteins (GltL), two transmembrane proteins (GltJ and GltK) and a solute-binding protein (GltI).</text>
</comment>
<comment type="caution">
    <text evidence="14">The sequence shown here is derived from an EMBL/GenBank/DDBJ whole genome shotgun (WGS) entry which is preliminary data.</text>
</comment>
<evidence type="ECO:0000313" key="14">
    <source>
        <dbReference type="EMBL" id="NYT36350.1"/>
    </source>
</evidence>
<proteinExistence type="inferred from homology"/>
<dbReference type="NCBIfam" id="TIGR01726">
    <property type="entry name" value="HEQRo_perm_3TM"/>
    <property type="match status" value="1"/>
</dbReference>
<evidence type="ECO:0000256" key="4">
    <source>
        <dbReference type="ARBA" id="ARBA00022475"/>
    </source>
</evidence>
<evidence type="ECO:0000256" key="3">
    <source>
        <dbReference type="ARBA" id="ARBA00022448"/>
    </source>
</evidence>
<dbReference type="GO" id="GO:0006865">
    <property type="term" value="P:amino acid transport"/>
    <property type="evidence" value="ECO:0007669"/>
    <property type="project" value="UniProtKB-KW"/>
</dbReference>
<dbReference type="Proteomes" id="UP000580517">
    <property type="component" value="Unassembled WGS sequence"/>
</dbReference>
<organism evidence="14 15">
    <name type="scientific">Allopusillimonas soli</name>
    <dbReference type="NCBI Taxonomy" id="659016"/>
    <lineage>
        <taxon>Bacteria</taxon>
        <taxon>Pseudomonadati</taxon>
        <taxon>Pseudomonadota</taxon>
        <taxon>Betaproteobacteria</taxon>
        <taxon>Burkholderiales</taxon>
        <taxon>Alcaligenaceae</taxon>
        <taxon>Allopusillimonas</taxon>
    </lineage>
</organism>
<evidence type="ECO:0000256" key="7">
    <source>
        <dbReference type="ARBA" id="ARBA00022989"/>
    </source>
</evidence>
<keyword evidence="3 12" id="KW-0813">Transport</keyword>
<feature type="transmembrane region" description="Helical" evidence="12">
    <location>
        <begin position="57"/>
        <end position="78"/>
    </location>
</feature>
<dbReference type="PANTHER" id="PTHR30614">
    <property type="entry name" value="MEMBRANE COMPONENT OF AMINO ACID ABC TRANSPORTER"/>
    <property type="match status" value="1"/>
</dbReference>
<keyword evidence="15" id="KW-1185">Reference proteome</keyword>
<dbReference type="Pfam" id="PF00528">
    <property type="entry name" value="BPD_transp_1"/>
    <property type="match status" value="1"/>
</dbReference>
<evidence type="ECO:0000259" key="13">
    <source>
        <dbReference type="PROSITE" id="PS50928"/>
    </source>
</evidence>
<comment type="similarity">
    <text evidence="2">Belongs to the binding-protein-dependent transport system permease family. HisMQ subfamily.</text>
</comment>
<evidence type="ECO:0000256" key="11">
    <source>
        <dbReference type="ARBA" id="ARBA00073645"/>
    </source>
</evidence>
<comment type="function">
    <text evidence="9">Part of the ABC transporter complex GltIJKL involved in glutamate and aspartate uptake. Probably responsible for the translocation of the substrate across the membrane.</text>
</comment>
<dbReference type="SUPFAM" id="SSF161098">
    <property type="entry name" value="MetI-like"/>
    <property type="match status" value="1"/>
</dbReference>
<keyword evidence="5 12" id="KW-0812">Transmembrane</keyword>
<name>A0A853FBT6_9BURK</name>
<dbReference type="GO" id="GO:0043190">
    <property type="term" value="C:ATP-binding cassette (ABC) transporter complex"/>
    <property type="evidence" value="ECO:0007669"/>
    <property type="project" value="InterPro"/>
</dbReference>
<dbReference type="RefSeq" id="WP_129968229.1">
    <property type="nucleotide sequence ID" value="NZ_JACCEW010000001.1"/>
</dbReference>
<feature type="transmembrane region" description="Helical" evidence="12">
    <location>
        <begin position="198"/>
        <end position="220"/>
    </location>
</feature>
<gene>
    <name evidence="14" type="ORF">H0A68_05660</name>
</gene>
<evidence type="ECO:0000256" key="5">
    <source>
        <dbReference type="ARBA" id="ARBA00022692"/>
    </source>
</evidence>
<accession>A0A853FBT6</accession>
<reference evidence="14 15" key="1">
    <citation type="submission" date="2020-07" db="EMBL/GenBank/DDBJ databases">
        <title>Taxonomic revisions and descriptions of new bacterial species based on genomic comparisons in the high-G+C-content subgroup of the family Alcaligenaceae.</title>
        <authorList>
            <person name="Szabo A."/>
            <person name="Felfoldi T."/>
        </authorList>
    </citation>
    <scope>NUCLEOTIDE SEQUENCE [LARGE SCALE GENOMIC DNA]</scope>
    <source>
        <strain evidence="14 15">DSM 25264</strain>
    </source>
</reference>
<dbReference type="PANTHER" id="PTHR30614:SF1">
    <property type="entry name" value="GLUTAMATE_ASPARTATE IMPORT PERMEASE PROTEIN GLTK"/>
    <property type="match status" value="1"/>
</dbReference>
<evidence type="ECO:0000256" key="10">
    <source>
        <dbReference type="ARBA" id="ARBA00062718"/>
    </source>
</evidence>